<evidence type="ECO:0000313" key="2">
    <source>
        <dbReference type="EnsemblMetazoa" id="AATE011335-PA.1"/>
    </source>
</evidence>
<name>A0A182J4S0_ANOAO</name>
<reference evidence="2" key="1">
    <citation type="submission" date="2022-08" db="UniProtKB">
        <authorList>
            <consortium name="EnsemblMetazoa"/>
        </authorList>
    </citation>
    <scope>IDENTIFICATION</scope>
    <source>
        <strain evidence="2">EBRO</strain>
    </source>
</reference>
<evidence type="ECO:0000256" key="1">
    <source>
        <dbReference type="SAM" id="MobiDB-lite"/>
    </source>
</evidence>
<organism evidence="2">
    <name type="scientific">Anopheles atroparvus</name>
    <name type="common">European mosquito</name>
    <dbReference type="NCBI Taxonomy" id="41427"/>
    <lineage>
        <taxon>Eukaryota</taxon>
        <taxon>Metazoa</taxon>
        <taxon>Ecdysozoa</taxon>
        <taxon>Arthropoda</taxon>
        <taxon>Hexapoda</taxon>
        <taxon>Insecta</taxon>
        <taxon>Pterygota</taxon>
        <taxon>Neoptera</taxon>
        <taxon>Endopterygota</taxon>
        <taxon>Diptera</taxon>
        <taxon>Nematocera</taxon>
        <taxon>Culicoidea</taxon>
        <taxon>Culicidae</taxon>
        <taxon>Anophelinae</taxon>
        <taxon>Anopheles</taxon>
    </lineage>
</organism>
<feature type="compositionally biased region" description="Polar residues" evidence="1">
    <location>
        <begin position="94"/>
        <end position="107"/>
    </location>
</feature>
<feature type="region of interest" description="Disordered" evidence="1">
    <location>
        <begin position="1"/>
        <end position="20"/>
    </location>
</feature>
<dbReference type="EnsemblMetazoa" id="AATE011335-RA">
    <property type="protein sequence ID" value="AATE011335-PA.1"/>
    <property type="gene ID" value="AATE011335"/>
</dbReference>
<protein>
    <submittedName>
        <fullName evidence="2">Uncharacterized protein</fullName>
    </submittedName>
</protein>
<accession>A0A182J4S0</accession>
<feature type="region of interest" description="Disordered" evidence="1">
    <location>
        <begin position="85"/>
        <end position="117"/>
    </location>
</feature>
<dbReference type="VEuPathDB" id="VectorBase:AATE011335"/>
<sequence length="117" mass="12445">MQAGRNSHLRQHHSTTSCLARQKAPGRETYLNRKCSCACISSHHAPFALVTSRPGCILGRGGCTPLHFIASVVIIAVVLGDDDDDDDAADESATAMQGSGIQSSQNLPAPYAQPDLW</sequence>
<dbReference type="AlphaFoldDB" id="A0A182J4S0"/>
<proteinExistence type="predicted"/>